<keyword evidence="5" id="KW-1185">Reference proteome</keyword>
<dbReference type="PANTHER" id="PTHR47199:SF2">
    <property type="entry name" value="PHOTOSYSTEM II STABILITY_ASSEMBLY FACTOR HCF136, CHLOROPLASTIC"/>
    <property type="match status" value="1"/>
</dbReference>
<dbReference type="Pfam" id="PF15902">
    <property type="entry name" value="Sortilin-Vps10"/>
    <property type="match status" value="1"/>
</dbReference>
<organism evidence="4 5">
    <name type="scientific">Paenibacillus zeisoli</name>
    <dbReference type="NCBI Taxonomy" id="2496267"/>
    <lineage>
        <taxon>Bacteria</taxon>
        <taxon>Bacillati</taxon>
        <taxon>Bacillota</taxon>
        <taxon>Bacilli</taxon>
        <taxon>Bacillales</taxon>
        <taxon>Paenibacillaceae</taxon>
        <taxon>Paenibacillus</taxon>
    </lineage>
</organism>
<dbReference type="CDD" id="cd15482">
    <property type="entry name" value="Sialidase_non-viral"/>
    <property type="match status" value="1"/>
</dbReference>
<proteinExistence type="predicted"/>
<dbReference type="PANTHER" id="PTHR47199">
    <property type="entry name" value="PHOTOSYSTEM II STABILITY/ASSEMBLY FACTOR HCF136, CHLOROPLASTIC"/>
    <property type="match status" value="1"/>
</dbReference>
<sequence length="426" mass="47678">MTSWRSITLILLVMGVLLTACTSDKPNEASVPAQDEIQDSGQTITVIQQNSTNKINDNAEPASKEKYQIQTRLSDFQLISDTTGIAWGSTRNELRLYLTQDNGKIWKNISPSTSVQFLTNPQYGKDIFFIDSLTGWVVRNSQGSAETVVLRTVDGGANWKLASLPQQAKSSAIFFISKNVGWIITEDDQNSLNMHKALYRTKDGGVNWEKIMDNSANIEIRGSSPSPTIGSLMGMVFTDNQHGYVTSLILGEPHLHITNDGGVTWNENKNFSNLDKYQDCEQFTSSAPVFFGEGAKEGWISVGCTRKAQTKFNAYYTPDSGNTWKFFSFPIGWQSGENQLLSPTFLNSKEGWALQSGKVFHTTSQGVKWEELPESSVLMQTMKKYPEVVKFQFYSSKVGWLLVQNNDLKRSLLLQTQDGGIRWHVL</sequence>
<dbReference type="AlphaFoldDB" id="A0A433XPA6"/>
<reference evidence="4 5" key="1">
    <citation type="submission" date="2018-12" db="EMBL/GenBank/DDBJ databases">
        <authorList>
            <person name="Sun L."/>
            <person name="Chen Z."/>
        </authorList>
    </citation>
    <scope>NUCLEOTIDE SEQUENCE [LARGE SCALE GENOMIC DNA]</scope>
    <source>
        <strain evidence="4 5">3-5-3</strain>
    </source>
</reference>
<dbReference type="OrthoDB" id="501835at2"/>
<name>A0A433XPA6_9BACL</name>
<feature type="chain" id="PRO_5038642717" description="Sortilin N-terminal domain-containing protein" evidence="2">
    <location>
        <begin position="23"/>
        <end position="426"/>
    </location>
</feature>
<accession>A0A433XPA6</accession>
<dbReference type="SUPFAM" id="SSF110296">
    <property type="entry name" value="Oligoxyloglucan reducing end-specific cellobiohydrolase"/>
    <property type="match status" value="1"/>
</dbReference>
<keyword evidence="1" id="KW-0677">Repeat</keyword>
<dbReference type="Proteomes" id="UP000272464">
    <property type="component" value="Unassembled WGS sequence"/>
</dbReference>
<keyword evidence="2" id="KW-0732">Signal</keyword>
<evidence type="ECO:0000259" key="3">
    <source>
        <dbReference type="Pfam" id="PF15902"/>
    </source>
</evidence>
<evidence type="ECO:0000313" key="5">
    <source>
        <dbReference type="Proteomes" id="UP000272464"/>
    </source>
</evidence>
<dbReference type="RefSeq" id="WP_127197583.1">
    <property type="nucleotide sequence ID" value="NZ_RZNX01000001.1"/>
</dbReference>
<protein>
    <recommendedName>
        <fullName evidence="3">Sortilin N-terminal domain-containing protein</fullName>
    </recommendedName>
</protein>
<evidence type="ECO:0000256" key="1">
    <source>
        <dbReference type="ARBA" id="ARBA00022737"/>
    </source>
</evidence>
<evidence type="ECO:0000256" key="2">
    <source>
        <dbReference type="SAM" id="SignalP"/>
    </source>
</evidence>
<dbReference type="Gene3D" id="2.130.10.10">
    <property type="entry name" value="YVTN repeat-like/Quinoprotein amine dehydrogenase"/>
    <property type="match status" value="1"/>
</dbReference>
<feature type="signal peptide" evidence="2">
    <location>
        <begin position="1"/>
        <end position="22"/>
    </location>
</feature>
<dbReference type="InterPro" id="IPR031778">
    <property type="entry name" value="Sortilin_N"/>
</dbReference>
<evidence type="ECO:0000313" key="4">
    <source>
        <dbReference type="EMBL" id="RUT35886.1"/>
    </source>
</evidence>
<gene>
    <name evidence="4" type="ORF">EJP77_02460</name>
</gene>
<dbReference type="PROSITE" id="PS51257">
    <property type="entry name" value="PROKAR_LIPOPROTEIN"/>
    <property type="match status" value="1"/>
</dbReference>
<dbReference type="InterPro" id="IPR015943">
    <property type="entry name" value="WD40/YVTN_repeat-like_dom_sf"/>
</dbReference>
<comment type="caution">
    <text evidence="4">The sequence shown here is derived from an EMBL/GenBank/DDBJ whole genome shotgun (WGS) entry which is preliminary data.</text>
</comment>
<feature type="domain" description="Sortilin N-terminal" evidence="3">
    <location>
        <begin position="95"/>
        <end position="224"/>
    </location>
</feature>
<dbReference type="EMBL" id="RZNX01000001">
    <property type="protein sequence ID" value="RUT35886.1"/>
    <property type="molecule type" value="Genomic_DNA"/>
</dbReference>